<feature type="non-terminal residue" evidence="2">
    <location>
        <position position="1"/>
    </location>
</feature>
<evidence type="ECO:0000313" key="2">
    <source>
        <dbReference type="EMBL" id="CAA9260140.1"/>
    </source>
</evidence>
<reference evidence="2" key="1">
    <citation type="submission" date="2020-02" db="EMBL/GenBank/DDBJ databases">
        <authorList>
            <person name="Meier V. D."/>
        </authorList>
    </citation>
    <scope>NUCLEOTIDE SEQUENCE</scope>
    <source>
        <strain evidence="2">AVDCRST_MAG04</strain>
    </source>
</reference>
<gene>
    <name evidence="2" type="ORF">AVDCRST_MAG04-2526</name>
</gene>
<proteinExistence type="predicted"/>
<name>A0A6J4IUV2_9PROT</name>
<feature type="compositionally biased region" description="Low complexity" evidence="1">
    <location>
        <begin position="42"/>
        <end position="51"/>
    </location>
</feature>
<feature type="compositionally biased region" description="Basic residues" evidence="1">
    <location>
        <begin position="24"/>
        <end position="38"/>
    </location>
</feature>
<sequence>ARRPSFRGARSRGQGVPFPAVGARVHRAARGFRRRQRRRQEQPVPRAATAAGRGGGHLVASGRRRRRHGSRDLGGAAAAPRAGASGAGVRPWAARRRRGRDHLFLRRRTRLPATDWRLKRSFPRRAAGQGGALPFSPRTPAGGLAGATRPGRLRPRRGGPPVGSRHRPAGIRDRLRRTRRSAAFPGASRGAARDAAMALLPRSAHRPGFAAPPPLAGGGQPGARLGRWRPRRRVRHARASAAGYRGLGSGRGRRVPGGQARRAIAGTHRRLRAGLPGPPAADLRRGRTVRRHAALSGARRRAAVLAPAALPCPERAGVEPAPRPAGTVGAVDRLGCAPHAGLGGHAFGAARRRARTRGVRPAEAHRQGSGRDGDRRRRILLSEAREARPV</sequence>
<feature type="region of interest" description="Disordered" evidence="1">
    <location>
        <begin position="1"/>
        <end position="94"/>
    </location>
</feature>
<feature type="non-terminal residue" evidence="2">
    <location>
        <position position="390"/>
    </location>
</feature>
<feature type="region of interest" description="Disordered" evidence="1">
    <location>
        <begin position="347"/>
        <end position="390"/>
    </location>
</feature>
<dbReference type="AlphaFoldDB" id="A0A6J4IUV2"/>
<feature type="compositionally biased region" description="Basic and acidic residues" evidence="1">
    <location>
        <begin position="360"/>
        <end position="375"/>
    </location>
</feature>
<accession>A0A6J4IUV2</accession>
<dbReference type="EMBL" id="CADCTL010000179">
    <property type="protein sequence ID" value="CAA9260140.1"/>
    <property type="molecule type" value="Genomic_DNA"/>
</dbReference>
<protein>
    <submittedName>
        <fullName evidence="2">Split AAA-ATPase protein PA0787</fullName>
    </submittedName>
</protein>
<feature type="compositionally biased region" description="Low complexity" evidence="1">
    <location>
        <begin position="73"/>
        <end position="92"/>
    </location>
</feature>
<feature type="region of interest" description="Disordered" evidence="1">
    <location>
        <begin position="122"/>
        <end position="170"/>
    </location>
</feature>
<evidence type="ECO:0000256" key="1">
    <source>
        <dbReference type="SAM" id="MobiDB-lite"/>
    </source>
</evidence>
<organism evidence="2">
    <name type="scientific">uncultured Acetobacteraceae bacterium</name>
    <dbReference type="NCBI Taxonomy" id="169975"/>
    <lineage>
        <taxon>Bacteria</taxon>
        <taxon>Pseudomonadati</taxon>
        <taxon>Pseudomonadota</taxon>
        <taxon>Alphaproteobacteria</taxon>
        <taxon>Acetobacterales</taxon>
        <taxon>Acetobacteraceae</taxon>
        <taxon>environmental samples</taxon>
    </lineage>
</organism>